<protein>
    <submittedName>
        <fullName evidence="2">Uncharacterized protein</fullName>
    </submittedName>
</protein>
<dbReference type="Proteomes" id="UP000734218">
    <property type="component" value="Unassembled WGS sequence"/>
</dbReference>
<accession>A0ABX0XPA8</accession>
<dbReference type="EMBL" id="JAATJE010000002">
    <property type="protein sequence ID" value="NJC34562.1"/>
    <property type="molecule type" value="Genomic_DNA"/>
</dbReference>
<name>A0ABX0XPA8_9SPHN</name>
<gene>
    <name evidence="2" type="ORF">GGR88_002076</name>
</gene>
<keyword evidence="1" id="KW-0812">Transmembrane</keyword>
<reference evidence="2 3" key="1">
    <citation type="submission" date="2020-03" db="EMBL/GenBank/DDBJ databases">
        <title>Genomic Encyclopedia of Type Strains, Phase IV (KMG-IV): sequencing the most valuable type-strain genomes for metagenomic binning, comparative biology and taxonomic classification.</title>
        <authorList>
            <person name="Goeker M."/>
        </authorList>
    </citation>
    <scope>NUCLEOTIDE SEQUENCE [LARGE SCALE GENOMIC DNA]</scope>
    <source>
        <strain evidence="2 3">DSM 27651</strain>
    </source>
</reference>
<feature type="transmembrane region" description="Helical" evidence="1">
    <location>
        <begin position="7"/>
        <end position="28"/>
    </location>
</feature>
<keyword evidence="1" id="KW-0472">Membrane</keyword>
<evidence type="ECO:0000256" key="1">
    <source>
        <dbReference type="SAM" id="Phobius"/>
    </source>
</evidence>
<organism evidence="2 3">
    <name type="scientific">Sphingomonas jejuensis</name>
    <dbReference type="NCBI Taxonomy" id="904715"/>
    <lineage>
        <taxon>Bacteria</taxon>
        <taxon>Pseudomonadati</taxon>
        <taxon>Pseudomonadota</taxon>
        <taxon>Alphaproteobacteria</taxon>
        <taxon>Sphingomonadales</taxon>
        <taxon>Sphingomonadaceae</taxon>
        <taxon>Sphingomonas</taxon>
    </lineage>
</organism>
<comment type="caution">
    <text evidence="2">The sequence shown here is derived from an EMBL/GenBank/DDBJ whole genome shotgun (WGS) entry which is preliminary data.</text>
</comment>
<evidence type="ECO:0000313" key="2">
    <source>
        <dbReference type="EMBL" id="NJC34562.1"/>
    </source>
</evidence>
<evidence type="ECO:0000313" key="3">
    <source>
        <dbReference type="Proteomes" id="UP000734218"/>
    </source>
</evidence>
<keyword evidence="3" id="KW-1185">Reference proteome</keyword>
<sequence>MRRHRDAFAVAAAAFAVTALAMVAWPALPLVP</sequence>
<proteinExistence type="predicted"/>
<keyword evidence="1" id="KW-1133">Transmembrane helix</keyword>